<keyword evidence="2" id="KW-1185">Reference proteome</keyword>
<organism evidence="1 2">
    <name type="scientific">Marinobacter segnicrescens</name>
    <dbReference type="NCBI Taxonomy" id="430453"/>
    <lineage>
        <taxon>Bacteria</taxon>
        <taxon>Pseudomonadati</taxon>
        <taxon>Pseudomonadota</taxon>
        <taxon>Gammaproteobacteria</taxon>
        <taxon>Pseudomonadales</taxon>
        <taxon>Marinobacteraceae</taxon>
        <taxon>Marinobacter</taxon>
    </lineage>
</organism>
<dbReference type="AlphaFoldDB" id="A0A1I0H8D2"/>
<dbReference type="RefSeq" id="WP_091854418.1">
    <property type="nucleotide sequence ID" value="NZ_FOHZ01000025.1"/>
</dbReference>
<evidence type="ECO:0000313" key="2">
    <source>
        <dbReference type="Proteomes" id="UP000198762"/>
    </source>
</evidence>
<gene>
    <name evidence="1" type="ORF">SAMN04487962_12535</name>
</gene>
<dbReference type="Proteomes" id="UP000198762">
    <property type="component" value="Unassembled WGS sequence"/>
</dbReference>
<evidence type="ECO:0000313" key="1">
    <source>
        <dbReference type="EMBL" id="SET80021.1"/>
    </source>
</evidence>
<dbReference type="STRING" id="430453.SAMN04487962_12535"/>
<sequence>MSKYNVLDELKIEFKPEPLNGRALTVEEVDIAKLAIDDVHFVSIETQRFSEEKSVIVRLVSTFALIVEGEETQCKVRFAACRTSDDDLSSFELEYEDIDSAELPGFDYEDLSGEVTDHFINSRYKEILHLTTLAPYWETLSLWLKSELRYRLSY</sequence>
<proteinExistence type="predicted"/>
<protein>
    <submittedName>
        <fullName evidence="1">Uncharacterized protein</fullName>
    </submittedName>
</protein>
<dbReference type="EMBL" id="FOHZ01000025">
    <property type="protein sequence ID" value="SET80021.1"/>
    <property type="molecule type" value="Genomic_DNA"/>
</dbReference>
<reference evidence="2" key="1">
    <citation type="submission" date="2016-10" db="EMBL/GenBank/DDBJ databases">
        <authorList>
            <person name="Varghese N."/>
            <person name="Submissions S."/>
        </authorList>
    </citation>
    <scope>NUCLEOTIDE SEQUENCE [LARGE SCALE GENOMIC DNA]</scope>
    <source>
        <strain evidence="2">CGMCC 1.6489</strain>
    </source>
</reference>
<accession>A0A1I0H8D2</accession>
<name>A0A1I0H8D2_9GAMM</name>